<dbReference type="RefSeq" id="WP_162311077.1">
    <property type="nucleotide sequence ID" value="NZ_JACHGU010000001.1"/>
</dbReference>
<name>A0A7V8GMB7_9GAMM</name>
<feature type="transmembrane region" description="Helical" evidence="1">
    <location>
        <begin position="34"/>
        <end position="55"/>
    </location>
</feature>
<gene>
    <name evidence="2" type="ORF">B1992_08620</name>
</gene>
<keyword evidence="1" id="KW-1133">Transmembrane helix</keyword>
<protein>
    <submittedName>
        <fullName evidence="2">Uncharacterized protein</fullName>
    </submittedName>
</protein>
<keyword evidence="3" id="KW-1185">Reference proteome</keyword>
<dbReference type="Proteomes" id="UP000462066">
    <property type="component" value="Unassembled WGS sequence"/>
</dbReference>
<keyword evidence="1" id="KW-0812">Transmembrane</keyword>
<reference evidence="2 3" key="1">
    <citation type="submission" date="2017-10" db="EMBL/GenBank/DDBJ databases">
        <title>Whole genome sequencing of Pseudoxanthomonas broegbernensis DSM 12573(T).</title>
        <authorList>
            <person name="Kumar S."/>
            <person name="Bansal K."/>
            <person name="Kaur A."/>
            <person name="Patil P."/>
            <person name="Sharma S."/>
            <person name="Patil P.B."/>
        </authorList>
    </citation>
    <scope>NUCLEOTIDE SEQUENCE [LARGE SCALE GENOMIC DNA]</scope>
    <source>
        <strain evidence="2 3">DSM 12573</strain>
    </source>
</reference>
<proteinExistence type="predicted"/>
<comment type="caution">
    <text evidence="2">The sequence shown here is derived from an EMBL/GenBank/DDBJ whole genome shotgun (WGS) entry which is preliminary data.</text>
</comment>
<evidence type="ECO:0000313" key="2">
    <source>
        <dbReference type="EMBL" id="KAF1686279.1"/>
    </source>
</evidence>
<feature type="transmembrane region" description="Helical" evidence="1">
    <location>
        <begin position="62"/>
        <end position="84"/>
    </location>
</feature>
<evidence type="ECO:0000313" key="3">
    <source>
        <dbReference type="Proteomes" id="UP000462066"/>
    </source>
</evidence>
<accession>A0A7V8GMB7</accession>
<dbReference type="AlphaFoldDB" id="A0A7V8GMB7"/>
<sequence length="91" mass="9493">MEALVPLLVALSGLPALGAAGWYARGGGPHVRGVALRWALIALALFLGACGLYWARGDQGRTAAVVLALVVAVNALGVSLLLHLRRGDRRR</sequence>
<dbReference type="EMBL" id="MWIP01000007">
    <property type="protein sequence ID" value="KAF1686279.1"/>
    <property type="molecule type" value="Genomic_DNA"/>
</dbReference>
<keyword evidence="1" id="KW-0472">Membrane</keyword>
<organism evidence="2 3">
    <name type="scientific">Pseudoxanthomonas broegbernensis</name>
    <dbReference type="NCBI Taxonomy" id="83619"/>
    <lineage>
        <taxon>Bacteria</taxon>
        <taxon>Pseudomonadati</taxon>
        <taxon>Pseudomonadota</taxon>
        <taxon>Gammaproteobacteria</taxon>
        <taxon>Lysobacterales</taxon>
        <taxon>Lysobacteraceae</taxon>
        <taxon>Pseudoxanthomonas</taxon>
    </lineage>
</organism>
<evidence type="ECO:0000256" key="1">
    <source>
        <dbReference type="SAM" id="Phobius"/>
    </source>
</evidence>